<dbReference type="Pfam" id="PF04536">
    <property type="entry name" value="TPM_phosphatase"/>
    <property type="match status" value="1"/>
</dbReference>
<protein>
    <recommendedName>
        <fullName evidence="1">TPM domain-containing protein</fullName>
    </recommendedName>
</protein>
<evidence type="ECO:0000259" key="1">
    <source>
        <dbReference type="Pfam" id="PF04536"/>
    </source>
</evidence>
<feature type="domain" description="TPM" evidence="1">
    <location>
        <begin position="9"/>
        <end position="131"/>
    </location>
</feature>
<organism evidence="2 3">
    <name type="scientific">Sulfuriferula multivorans</name>
    <dbReference type="NCBI Taxonomy" id="1559896"/>
    <lineage>
        <taxon>Bacteria</taxon>
        <taxon>Pseudomonadati</taxon>
        <taxon>Pseudomonadota</taxon>
        <taxon>Betaproteobacteria</taxon>
        <taxon>Nitrosomonadales</taxon>
        <taxon>Sulfuricellaceae</taxon>
        <taxon>Sulfuriferula</taxon>
    </lineage>
</organism>
<sequence length="156" mass="17417">MPPWAWRRAFSQATLDAIEAAIRTSEISHNGEIRFAIENTLPPAWVWRGMTGRERAVEVFSNLRVWDTEHNSGVLVYLLLADRDIEIVADRGIAARVDAAAWEAIAQAMEAAFRQGDFERGALAGIEQISALLTTHFPPTGENPNELANRPVIIRR</sequence>
<reference evidence="2 3" key="1">
    <citation type="submission" date="2019-09" db="EMBL/GenBank/DDBJ databases">
        <title>H2 Metabolism Revealed by Metagenomic Analysis in Subglacial Sediment of East Antarctica.</title>
        <authorList>
            <person name="Yang Z."/>
            <person name="Zhang Y."/>
            <person name="Lv Y."/>
            <person name="Yan W."/>
            <person name="Xiao X."/>
            <person name="Sun B."/>
            <person name="Ma H."/>
        </authorList>
    </citation>
    <scope>NUCLEOTIDE SEQUENCE [LARGE SCALE GENOMIC DNA]</scope>
    <source>
        <strain evidence="2">Bin2_2</strain>
    </source>
</reference>
<dbReference type="InterPro" id="IPR007621">
    <property type="entry name" value="TPM_dom"/>
</dbReference>
<comment type="caution">
    <text evidence="2">The sequence shown here is derived from an EMBL/GenBank/DDBJ whole genome shotgun (WGS) entry which is preliminary data.</text>
</comment>
<gene>
    <name evidence="2" type="ORF">GZ085_02175</name>
</gene>
<name>A0A7C9JW59_9PROT</name>
<dbReference type="Gene3D" id="3.10.310.50">
    <property type="match status" value="1"/>
</dbReference>
<dbReference type="AlphaFoldDB" id="A0A7C9JW59"/>
<dbReference type="Proteomes" id="UP000483432">
    <property type="component" value="Unassembled WGS sequence"/>
</dbReference>
<evidence type="ECO:0000313" key="2">
    <source>
        <dbReference type="EMBL" id="NDP47196.1"/>
    </source>
</evidence>
<proteinExistence type="predicted"/>
<accession>A0A7C9JW59</accession>
<dbReference type="EMBL" id="JAAFGW010000017">
    <property type="protein sequence ID" value="NDP47196.1"/>
    <property type="molecule type" value="Genomic_DNA"/>
</dbReference>
<dbReference type="PANTHER" id="PTHR30373:SF8">
    <property type="entry name" value="BLL7265 PROTEIN"/>
    <property type="match status" value="1"/>
</dbReference>
<evidence type="ECO:0000313" key="3">
    <source>
        <dbReference type="Proteomes" id="UP000483432"/>
    </source>
</evidence>
<dbReference type="PANTHER" id="PTHR30373">
    <property type="entry name" value="UPF0603 PROTEIN YGCG"/>
    <property type="match status" value="1"/>
</dbReference>